<dbReference type="Proteomes" id="UP001345963">
    <property type="component" value="Unassembled WGS sequence"/>
</dbReference>
<dbReference type="PANTHER" id="PTHR24020:SF13">
    <property type="entry name" value="COLLAGEN ALPHA-3(VI) CHAIN"/>
    <property type="match status" value="1"/>
</dbReference>
<evidence type="ECO:0000259" key="1">
    <source>
        <dbReference type="PROSITE" id="PS50234"/>
    </source>
</evidence>
<dbReference type="InterPro" id="IPR036465">
    <property type="entry name" value="vWFA_dom_sf"/>
</dbReference>
<evidence type="ECO:0000313" key="3">
    <source>
        <dbReference type="Proteomes" id="UP001345963"/>
    </source>
</evidence>
<organism evidence="2 3">
    <name type="scientific">Ataeniobius toweri</name>
    <dbReference type="NCBI Taxonomy" id="208326"/>
    <lineage>
        <taxon>Eukaryota</taxon>
        <taxon>Metazoa</taxon>
        <taxon>Chordata</taxon>
        <taxon>Craniata</taxon>
        <taxon>Vertebrata</taxon>
        <taxon>Euteleostomi</taxon>
        <taxon>Actinopterygii</taxon>
        <taxon>Neopterygii</taxon>
        <taxon>Teleostei</taxon>
        <taxon>Neoteleostei</taxon>
        <taxon>Acanthomorphata</taxon>
        <taxon>Ovalentaria</taxon>
        <taxon>Atherinomorphae</taxon>
        <taxon>Cyprinodontiformes</taxon>
        <taxon>Goodeidae</taxon>
        <taxon>Ataeniobius</taxon>
    </lineage>
</organism>
<feature type="non-terminal residue" evidence="2">
    <location>
        <position position="2182"/>
    </location>
</feature>
<feature type="domain" description="VWFA" evidence="1">
    <location>
        <begin position="399"/>
        <end position="574"/>
    </location>
</feature>
<feature type="domain" description="VWFA" evidence="1">
    <location>
        <begin position="1796"/>
        <end position="1968"/>
    </location>
</feature>
<sequence>MGQENFEHVRTFLYTLIKSLHQVGGGRFKFALTQYNSRPQTEFHLNTYPTMQDVLEHIKAMSYRGGGTRTGLGLEFLIRTHLTSASGSRAAEGVAQVVVILTDGRSQDDVGEPAKVLQMAGVQMFAVGVQDAVDWELREMASQPQETHVFNVDSFLKLRDIIQDLVVSICGAVTRVGGTPLVNEAPVAGQGTAPDSADLIFLIDGSQNVGAANFPYVRDWVTRVIERLSVGRDEIRVALVQYDNDPEIKFFLNSYYEKSSVLEAVKGLTYSGGDESNLGAALEEVAESLLRESAGGRAEEGAPQVLVIISATVSSDDTGAGHRALMRAGVVTLGVPIGDDAAADLEEVATDKSFVLKADSFRTLTTTDDPLIGYITGLAMRSIIFENEFAEVVTVGRRDIIFLIDSTMGTAVINNVREFIRRFVSTREIGPDAVQVGIAQFTTDPRLVMDLNGHGTKESLIAGLTALRPRQGQNINIGAALNFVQQSMLKADKGSRLSQGVPQLVMLIVSKKSSDSVEGPAQALQRMGVLTLAAGSRAAAEEELNKIAFSDRVVFMAKDFRQLFRNGREITDALSTLSGTVVIETPTDPVLEITTVQTQRVFRDIVFLVDGSNYIGSNNLPFVRDLMINIINQLDISPDRVQIGLMQFAEQPRIEFYLNTYNNKQDVVDKISQLRLTGGSVLNTGAAMNYAMNNMFQTTAGSRKLQKAVQVLILITGGPPQDDARSEADRLALEKILTFTVSSGQADKEEMQKIAFVPNLAYHERSFSDLPAMADVIMPSLITTVGDISVDETDGLSGAERDVAFLIDGTDSVRADFPYIRDFILKVIEPLDIGIDRVRVTVVQHSERPTPVFYLNTYQTREEVIRAVRGMVLAGGRSLNTGAALRYMKATAMSDSHGSRAAQNVPQFLIVLAADRSMDSVKEPAGELKTDGVVPFGVGVKNADKRQIEAISHNPSFAFNVKEFSDLGTIPPKVNTYVTLPKDQLAVTLQQVQNDAVERDIVFLLDGSDNTRDGFTDIKRFVKLIVEHLYVDKGLDRVSVVQFADSTKVNFHLNSHKTKNDNLNAIDNLAHKGGRRLNVGAALQFVRHRVFTSSMGSRRLEGVPQILIILTSKPSADSVKGPAFALQEHEIVAVGVGVRDANLADLEMIAFKPGFIYKVTDFSKLNLIQTQVLAALNIHKHNQETKNGISDLVVELESPQRDIVFLLDGSDDALSGFPAMKTFVQQVVETLSVGENKDRVSVVQYSQDEQTHFSLNAYMDKQDVLNAVRQLNHKGGQPRNTGAALDHVRRNAFAESSGSRCKEGVPQILILLTGGRSRDDVTRAAADLKKEKIVPFCVGTKTADILELQTIAHNPSYAFSVLTFDDIGSIHQQLVSLVKRVPRQQLREKALSVLGSTQQREFMQRDIVFLLDSSDEMLRDFILVRGFVEQMVEKLNVDERQDQVSVVQYSNEPSVEFLLNTYKTQQSVADRLKNLSHKGGSLRNTGTALNYIKENVFTTSSGSRHQQGVLQTLVLLTSGRSSDDVRNAVENLKEIGVMMFVVGIKNADILEMQSISQEASHAYLTVDSSDMSDIEQQILSSIEKSEKYVATTVSHDPSSRDVVFLIDGSDDSQRRFPDIIDFISRLVTDLSIGINRDRVAVVQYSNTAEINFNLSRYVTKDDVLQAVYRLTHKGGYPKNIGAALQYVKDYAFTPESGSRIQQGAPQMLILLSGGRSGDDIRTSVKMLKEMGVTIVAIGTSDADTLELQTISHEPKYALSVTDYEELSTVEQDVWSLLREISHHVVHSIDFDSKKSDVVFLIDGSYDSRNGFEEIRAFISKIVENLNVSHNGDQVAVVQYSRDATANFYLNSYSSKNDVLSSIRTMRHKLGRPLNIGKALEFVRDQVFAASAGGRGVDLASQYLYLFSGGRSGDDVRAPAQMLKAKGITTLTIGTKNADTLEMQTISYTPGHYFYVLNYDNLQSIYTTVETKLRDSQETTEFPTETSADVEADLQKADIVFLLDGSDNMQPNERLILEFVIDFVKKLEIGPSKAQVALVQYSTEPTTNFVLNKYSVKEDALNHLSIVKLKGGDTVNTGRAIDFVKNTVFTASSGSRVQQGVPQVLILASGKRSEDDVFDPMERLKNAGIALFAVGVNTADRVEMEQLAPGAWYFVKESSDFPVVRQQVLAVTATFRGSMSPGV</sequence>
<feature type="domain" description="VWFA" evidence="1">
    <location>
        <begin position="604"/>
        <end position="781"/>
    </location>
</feature>
<feature type="domain" description="VWFA" evidence="1">
    <location>
        <begin position="1997"/>
        <end position="2146"/>
    </location>
</feature>
<feature type="domain" description="VWFA" evidence="1">
    <location>
        <begin position="1000"/>
        <end position="1172"/>
    </location>
</feature>
<feature type="domain" description="VWFA" evidence="1">
    <location>
        <begin position="1406"/>
        <end position="1578"/>
    </location>
</feature>
<evidence type="ECO:0000313" key="2">
    <source>
        <dbReference type="EMBL" id="MED6235418.1"/>
    </source>
</evidence>
<proteinExistence type="predicted"/>
<dbReference type="PROSITE" id="PS50234">
    <property type="entry name" value="VWFA"/>
    <property type="match status" value="11"/>
</dbReference>
<dbReference type="EMBL" id="JAHUTI010010433">
    <property type="protein sequence ID" value="MED6235418.1"/>
    <property type="molecule type" value="Genomic_DNA"/>
</dbReference>
<dbReference type="SMART" id="SM00327">
    <property type="entry name" value="VWA"/>
    <property type="match status" value="11"/>
</dbReference>
<dbReference type="Pfam" id="PF00092">
    <property type="entry name" value="VWA"/>
    <property type="match status" value="11"/>
</dbReference>
<accession>A0ABU7AC40</accession>
<dbReference type="PRINTS" id="PR00453">
    <property type="entry name" value="VWFADOMAIN"/>
</dbReference>
<dbReference type="SUPFAM" id="SSF53300">
    <property type="entry name" value="vWA-like"/>
    <property type="match status" value="11"/>
</dbReference>
<gene>
    <name evidence="2" type="ORF">ATANTOWER_025672</name>
</gene>
<dbReference type="InterPro" id="IPR002035">
    <property type="entry name" value="VWF_A"/>
</dbReference>
<feature type="domain" description="VWFA" evidence="1">
    <location>
        <begin position="1202"/>
        <end position="1374"/>
    </location>
</feature>
<reference evidence="2 3" key="1">
    <citation type="submission" date="2021-07" db="EMBL/GenBank/DDBJ databases">
        <authorList>
            <person name="Palmer J.M."/>
        </authorList>
    </citation>
    <scope>NUCLEOTIDE SEQUENCE [LARGE SCALE GENOMIC DNA]</scope>
    <source>
        <strain evidence="2 3">AT_MEX2019</strain>
        <tissue evidence="2">Muscle</tissue>
    </source>
</reference>
<feature type="domain" description="VWFA" evidence="1">
    <location>
        <begin position="198"/>
        <end position="375"/>
    </location>
</feature>
<dbReference type="Gene3D" id="3.40.50.410">
    <property type="entry name" value="von Willebrand factor, type A domain"/>
    <property type="match status" value="11"/>
</dbReference>
<comment type="caution">
    <text evidence="2">The sequence shown here is derived from an EMBL/GenBank/DDBJ whole genome shotgun (WGS) entry which is preliminary data.</text>
</comment>
<feature type="domain" description="VWFA" evidence="1">
    <location>
        <begin position="1601"/>
        <end position="1773"/>
    </location>
</feature>
<feature type="domain" description="VWFA" evidence="1">
    <location>
        <begin position="802"/>
        <end position="974"/>
    </location>
</feature>
<name>A0ABU7AC40_9TELE</name>
<keyword evidence="3" id="KW-1185">Reference proteome</keyword>
<protein>
    <recommendedName>
        <fullName evidence="1">VWFA domain-containing protein</fullName>
    </recommendedName>
</protein>
<dbReference type="PANTHER" id="PTHR24020">
    <property type="entry name" value="COLLAGEN ALPHA"/>
    <property type="match status" value="1"/>
</dbReference>
<dbReference type="InterPro" id="IPR050525">
    <property type="entry name" value="ECM_Assembly_Org"/>
</dbReference>
<feature type="domain" description="VWFA" evidence="1">
    <location>
        <begin position="1"/>
        <end position="165"/>
    </location>
</feature>